<feature type="chain" id="PRO_5040465071" evidence="2">
    <location>
        <begin position="24"/>
        <end position="449"/>
    </location>
</feature>
<feature type="region of interest" description="Disordered" evidence="1">
    <location>
        <begin position="426"/>
        <end position="449"/>
    </location>
</feature>
<comment type="caution">
    <text evidence="3">The sequence shown here is derived from an EMBL/GenBank/DDBJ whole genome shotgun (WGS) entry which is preliminary data.</text>
</comment>
<feature type="compositionally biased region" description="Low complexity" evidence="1">
    <location>
        <begin position="426"/>
        <end position="443"/>
    </location>
</feature>
<dbReference type="AlphaFoldDB" id="A0A9N8DT40"/>
<proteinExistence type="predicted"/>
<evidence type="ECO:0000313" key="3">
    <source>
        <dbReference type="EMBL" id="CAB9506296.1"/>
    </source>
</evidence>
<feature type="signal peptide" evidence="2">
    <location>
        <begin position="1"/>
        <end position="23"/>
    </location>
</feature>
<evidence type="ECO:0000256" key="2">
    <source>
        <dbReference type="SAM" id="SignalP"/>
    </source>
</evidence>
<evidence type="ECO:0000313" key="4">
    <source>
        <dbReference type="Proteomes" id="UP001153069"/>
    </source>
</evidence>
<dbReference type="EMBL" id="CAICTM010000261">
    <property type="protein sequence ID" value="CAB9506296.1"/>
    <property type="molecule type" value="Genomic_DNA"/>
</dbReference>
<dbReference type="Proteomes" id="UP001153069">
    <property type="component" value="Unassembled WGS sequence"/>
</dbReference>
<gene>
    <name evidence="3" type="ORF">SEMRO_262_G101940.1</name>
</gene>
<organism evidence="3 4">
    <name type="scientific">Seminavis robusta</name>
    <dbReference type="NCBI Taxonomy" id="568900"/>
    <lineage>
        <taxon>Eukaryota</taxon>
        <taxon>Sar</taxon>
        <taxon>Stramenopiles</taxon>
        <taxon>Ochrophyta</taxon>
        <taxon>Bacillariophyta</taxon>
        <taxon>Bacillariophyceae</taxon>
        <taxon>Bacillariophycidae</taxon>
        <taxon>Naviculales</taxon>
        <taxon>Naviculaceae</taxon>
        <taxon>Seminavis</taxon>
    </lineage>
</organism>
<keyword evidence="2" id="KW-0732">Signal</keyword>
<keyword evidence="4" id="KW-1185">Reference proteome</keyword>
<reference evidence="3" key="1">
    <citation type="submission" date="2020-06" db="EMBL/GenBank/DDBJ databases">
        <authorList>
            <consortium name="Plant Systems Biology data submission"/>
        </authorList>
    </citation>
    <scope>NUCLEOTIDE SEQUENCE</scope>
    <source>
        <strain evidence="3">D6</strain>
    </source>
</reference>
<evidence type="ECO:0000256" key="1">
    <source>
        <dbReference type="SAM" id="MobiDB-lite"/>
    </source>
</evidence>
<name>A0A9N8DT40_9STRA</name>
<protein>
    <submittedName>
        <fullName evidence="3">Uncharacterized protein</fullName>
    </submittedName>
</protein>
<accession>A0A9N8DT40</accession>
<sequence>MTKLYTFLLGTLIAALQVSSSRASTLRNKAPAPYRKQFKQSGEQVDFLAFGWMVGGVAVLPEPSQEHCPDEWNALVVCLITDCPNFLPSCETVKSYDLKDTPKAVTCSDISSSLCEQFPKGSECCMSKCLDTLQDVATCLLEKEYGQSGLGECEAVMPCPPPGALELADSVTEDVGTIVPTLSESIDASFVAAGTTETMTPTSDDTPAFSTAATATTTVSTTLAPTDPFLDASKQIFDKLEKKLEKPPENKQFVYFDASAITIGGVAIAAESAEESCPNEWYGFVECVLSDCLYFSDGIVCPDVSMAAVDVKPPETTITCNDIESSLCEQYPKEESACCMHLCLDALQAIATCVLEEVYDQKEELECGDVVMCIEEESAATSFPTDGGTIGGTVAWTAEATQTGTALPTEVATGVPTEVETVVPTEVASEASTSDADSDSVATISRGGS</sequence>